<comment type="caution">
    <text evidence="2">The sequence shown here is derived from an EMBL/GenBank/DDBJ whole genome shotgun (WGS) entry which is preliminary data.</text>
</comment>
<dbReference type="AlphaFoldDB" id="A0A9J6GHA8"/>
<dbReference type="GO" id="GO:0004623">
    <property type="term" value="F:phospholipase A2 activity"/>
    <property type="evidence" value="ECO:0007669"/>
    <property type="project" value="InterPro"/>
</dbReference>
<dbReference type="SUPFAM" id="SSF48619">
    <property type="entry name" value="Phospholipase A2, PLA2"/>
    <property type="match status" value="1"/>
</dbReference>
<dbReference type="GO" id="GO:0005509">
    <property type="term" value="F:calcium ion binding"/>
    <property type="evidence" value="ECO:0007669"/>
    <property type="project" value="InterPro"/>
</dbReference>
<dbReference type="InterPro" id="IPR036444">
    <property type="entry name" value="PLipase_A2_dom_sf"/>
</dbReference>
<dbReference type="VEuPathDB" id="VectorBase:HLOH_048839"/>
<proteinExistence type="predicted"/>
<dbReference type="EMBL" id="JABSTR010000007">
    <property type="protein sequence ID" value="KAH9374781.1"/>
    <property type="molecule type" value="Genomic_DNA"/>
</dbReference>
<protein>
    <submittedName>
        <fullName evidence="2">Uncharacterized protein</fullName>
    </submittedName>
</protein>
<dbReference type="Pfam" id="PF06951">
    <property type="entry name" value="PLA2G12"/>
    <property type="match status" value="1"/>
</dbReference>
<organism evidence="2 3">
    <name type="scientific">Haemaphysalis longicornis</name>
    <name type="common">Bush tick</name>
    <dbReference type="NCBI Taxonomy" id="44386"/>
    <lineage>
        <taxon>Eukaryota</taxon>
        <taxon>Metazoa</taxon>
        <taxon>Ecdysozoa</taxon>
        <taxon>Arthropoda</taxon>
        <taxon>Chelicerata</taxon>
        <taxon>Arachnida</taxon>
        <taxon>Acari</taxon>
        <taxon>Parasitiformes</taxon>
        <taxon>Ixodida</taxon>
        <taxon>Ixodoidea</taxon>
        <taxon>Ixodidae</taxon>
        <taxon>Haemaphysalinae</taxon>
        <taxon>Haemaphysalis</taxon>
    </lineage>
</organism>
<feature type="signal peptide" evidence="1">
    <location>
        <begin position="1"/>
        <end position="28"/>
    </location>
</feature>
<accession>A0A9J6GHA8</accession>
<dbReference type="GO" id="GO:0005576">
    <property type="term" value="C:extracellular region"/>
    <property type="evidence" value="ECO:0007669"/>
    <property type="project" value="InterPro"/>
</dbReference>
<keyword evidence="3" id="KW-1185">Reference proteome</keyword>
<reference evidence="2 3" key="1">
    <citation type="journal article" date="2020" name="Cell">
        <title>Large-Scale Comparative Analyses of Tick Genomes Elucidate Their Genetic Diversity and Vector Capacities.</title>
        <authorList>
            <consortium name="Tick Genome and Microbiome Consortium (TIGMIC)"/>
            <person name="Jia N."/>
            <person name="Wang J."/>
            <person name="Shi W."/>
            <person name="Du L."/>
            <person name="Sun Y."/>
            <person name="Zhan W."/>
            <person name="Jiang J.F."/>
            <person name="Wang Q."/>
            <person name="Zhang B."/>
            <person name="Ji P."/>
            <person name="Bell-Sakyi L."/>
            <person name="Cui X.M."/>
            <person name="Yuan T.T."/>
            <person name="Jiang B.G."/>
            <person name="Yang W.F."/>
            <person name="Lam T.T."/>
            <person name="Chang Q.C."/>
            <person name="Ding S.J."/>
            <person name="Wang X.J."/>
            <person name="Zhu J.G."/>
            <person name="Ruan X.D."/>
            <person name="Zhao L."/>
            <person name="Wei J.T."/>
            <person name="Ye R.Z."/>
            <person name="Que T.C."/>
            <person name="Du C.H."/>
            <person name="Zhou Y.H."/>
            <person name="Cheng J.X."/>
            <person name="Dai P.F."/>
            <person name="Guo W.B."/>
            <person name="Han X.H."/>
            <person name="Huang E.J."/>
            <person name="Li L.F."/>
            <person name="Wei W."/>
            <person name="Gao Y.C."/>
            <person name="Liu J.Z."/>
            <person name="Shao H.Z."/>
            <person name="Wang X."/>
            <person name="Wang C.C."/>
            <person name="Yang T.C."/>
            <person name="Huo Q.B."/>
            <person name="Li W."/>
            <person name="Chen H.Y."/>
            <person name="Chen S.E."/>
            <person name="Zhou L.G."/>
            <person name="Ni X.B."/>
            <person name="Tian J.H."/>
            <person name="Sheng Y."/>
            <person name="Liu T."/>
            <person name="Pan Y.S."/>
            <person name="Xia L.Y."/>
            <person name="Li J."/>
            <person name="Zhao F."/>
            <person name="Cao W.C."/>
        </authorList>
    </citation>
    <scope>NUCLEOTIDE SEQUENCE [LARGE SCALE GENOMIC DNA]</scope>
    <source>
        <strain evidence="2">HaeL-2018</strain>
    </source>
</reference>
<dbReference type="GO" id="GO:0006644">
    <property type="term" value="P:phospholipid metabolic process"/>
    <property type="evidence" value="ECO:0007669"/>
    <property type="project" value="InterPro"/>
</dbReference>
<dbReference type="GO" id="GO:0016042">
    <property type="term" value="P:lipid catabolic process"/>
    <property type="evidence" value="ECO:0007669"/>
    <property type="project" value="InterPro"/>
</dbReference>
<sequence length="157" mass="17442">MPSFRKVVLFSYGILMATISSTFHLAVAQHLHSSMDVECRFSCPGPIKPRHRASHTRTPNGCGPNEVHLTITALPHPDIKACCNEVDLCYDTCLADKALGDADFHKCLEGVCHPKAAARDWCEYTTQLFAMMMRKLGCEFFLLSQKNAALSKPTNEL</sequence>
<dbReference type="OMA" id="NTHDECY"/>
<feature type="chain" id="PRO_5039937752" evidence="1">
    <location>
        <begin position="29"/>
        <end position="157"/>
    </location>
</feature>
<gene>
    <name evidence="2" type="ORF">HPB48_000943</name>
</gene>
<dbReference type="OrthoDB" id="3935740at2759"/>
<dbReference type="Proteomes" id="UP000821853">
    <property type="component" value="Chromosome 5"/>
</dbReference>
<evidence type="ECO:0000313" key="3">
    <source>
        <dbReference type="Proteomes" id="UP000821853"/>
    </source>
</evidence>
<evidence type="ECO:0000313" key="2">
    <source>
        <dbReference type="EMBL" id="KAH9374781.1"/>
    </source>
</evidence>
<dbReference type="GO" id="GO:0050482">
    <property type="term" value="P:arachidonate secretion"/>
    <property type="evidence" value="ECO:0007669"/>
    <property type="project" value="InterPro"/>
</dbReference>
<keyword evidence="1" id="KW-0732">Signal</keyword>
<dbReference type="InterPro" id="IPR010711">
    <property type="entry name" value="PLA2G12"/>
</dbReference>
<dbReference type="PANTHER" id="PTHR12824:SF8">
    <property type="entry name" value="GXIVSPLA2, ISOFORM A"/>
    <property type="match status" value="1"/>
</dbReference>
<evidence type="ECO:0000256" key="1">
    <source>
        <dbReference type="SAM" id="SignalP"/>
    </source>
</evidence>
<name>A0A9J6GHA8_HAELO</name>
<dbReference type="PANTHER" id="PTHR12824">
    <property type="entry name" value="GROUP XII SECRETORY PHOSPHOLIPASE A2 FAMILY MEMBER"/>
    <property type="match status" value="1"/>
</dbReference>